<dbReference type="InterPro" id="IPR057070">
    <property type="entry name" value="HKD_inactive"/>
</dbReference>
<comment type="caution">
    <text evidence="4">The sequence shown here is derived from an EMBL/GenBank/DDBJ whole genome shotgun (WGS) entry which is preliminary data.</text>
</comment>
<evidence type="ECO:0000259" key="2">
    <source>
        <dbReference type="Pfam" id="PF24392"/>
    </source>
</evidence>
<sequence>MSKRVASIVQWTSFVVGVTGLTLIKALNGHPVITKWAIGLAFVALAIFLCIQIFRRNPNHFRGKKAVDSAWRALLTRADHSVDVFAGDVSWVQDNKTSISQRIGAGVVVRVLCRWPRTSGQLKQVRTLIGAGVYVKFYPEDLIKVRGLVVDAGIGAGRGTALTVTKSPKSSISVTDQSSMFDYSALRHLPANDATQIDMLHQLFESAWKSFPQGIILNKTVPSIDELRKIIGQVEQYERLGVGDIKLKKLSVDSLYSCCRTVKAKKLDRVWGLLDAYQKFGIDFFEPCKVETDGQKGTLLPPIIEQQADGKLVIVDGMHRLFQMATRTEKQQAVCLVVSGAGALPSTPIHFSEVRMSPTKVPRSENFANYDHDLFRDIKAIDRSLKLS</sequence>
<organism evidence="4 5">
    <name type="scientific">Actinomadura litoris</name>
    <dbReference type="NCBI Taxonomy" id="2678616"/>
    <lineage>
        <taxon>Bacteria</taxon>
        <taxon>Bacillati</taxon>
        <taxon>Actinomycetota</taxon>
        <taxon>Actinomycetes</taxon>
        <taxon>Streptosporangiales</taxon>
        <taxon>Thermomonosporaceae</taxon>
        <taxon>Actinomadura</taxon>
    </lineage>
</organism>
<dbReference type="InterPro" id="IPR057241">
    <property type="entry name" value="Parb-CE"/>
</dbReference>
<feature type="transmembrane region" description="Helical" evidence="1">
    <location>
        <begin position="36"/>
        <end position="54"/>
    </location>
</feature>
<feature type="domain" description="ParB-like catalytic effector" evidence="2">
    <location>
        <begin position="244"/>
        <end position="325"/>
    </location>
</feature>
<reference evidence="4 5" key="1">
    <citation type="submission" date="2019-11" db="EMBL/GenBank/DDBJ databases">
        <authorList>
            <person name="Cao P."/>
        </authorList>
    </citation>
    <scope>NUCLEOTIDE SEQUENCE [LARGE SCALE GENOMIC DNA]</scope>
    <source>
        <strain evidence="4 5">NEAU-AAG5</strain>
    </source>
</reference>
<dbReference type="RefSeq" id="WP_156220035.1">
    <property type="nucleotide sequence ID" value="NZ_WOFH01000012.1"/>
</dbReference>
<dbReference type="Proteomes" id="UP000432015">
    <property type="component" value="Unassembled WGS sequence"/>
</dbReference>
<keyword evidence="1" id="KW-1133">Transmembrane helix</keyword>
<keyword evidence="5" id="KW-1185">Reference proteome</keyword>
<evidence type="ECO:0000256" key="1">
    <source>
        <dbReference type="SAM" id="Phobius"/>
    </source>
</evidence>
<dbReference type="EMBL" id="WOFH01000012">
    <property type="protein sequence ID" value="MUN40871.1"/>
    <property type="molecule type" value="Genomic_DNA"/>
</dbReference>
<protein>
    <submittedName>
        <fullName evidence="4">Uncharacterized protein</fullName>
    </submittedName>
</protein>
<proteinExistence type="predicted"/>
<keyword evidence="1" id="KW-0812">Transmembrane</keyword>
<evidence type="ECO:0000313" key="4">
    <source>
        <dbReference type="EMBL" id="MUN40871.1"/>
    </source>
</evidence>
<keyword evidence="1" id="KW-0472">Membrane</keyword>
<evidence type="ECO:0000313" key="5">
    <source>
        <dbReference type="Proteomes" id="UP000432015"/>
    </source>
</evidence>
<dbReference type="Pfam" id="PF24402">
    <property type="entry name" value="iHKD"/>
    <property type="match status" value="1"/>
</dbReference>
<dbReference type="Pfam" id="PF24392">
    <property type="entry name" value="Parb-CE"/>
    <property type="match status" value="1"/>
</dbReference>
<dbReference type="AlphaFoldDB" id="A0A7K1L8V9"/>
<feature type="domain" description="Inactive HKD-Rease" evidence="3">
    <location>
        <begin position="91"/>
        <end position="206"/>
    </location>
</feature>
<gene>
    <name evidence="4" type="ORF">GNZ18_30330</name>
</gene>
<accession>A0A7K1L8V9</accession>
<evidence type="ECO:0000259" key="3">
    <source>
        <dbReference type="Pfam" id="PF24402"/>
    </source>
</evidence>
<name>A0A7K1L8V9_9ACTN</name>